<dbReference type="InterPro" id="IPR011760">
    <property type="entry name" value="PsdUridine_synth_TruD_insert"/>
</dbReference>
<feature type="transmembrane region" description="Helical" evidence="10">
    <location>
        <begin position="121"/>
        <end position="139"/>
    </location>
</feature>
<dbReference type="Pfam" id="PF01142">
    <property type="entry name" value="TruD"/>
    <property type="match status" value="1"/>
</dbReference>
<dbReference type="InterPro" id="IPR001656">
    <property type="entry name" value="PsdUridine_synth_TruD"/>
</dbReference>
<dbReference type="GO" id="GO:0005886">
    <property type="term" value="C:plasma membrane"/>
    <property type="evidence" value="ECO:0007669"/>
    <property type="project" value="TreeGrafter"/>
</dbReference>
<feature type="compositionally biased region" description="Acidic residues" evidence="9">
    <location>
        <begin position="635"/>
        <end position="651"/>
    </location>
</feature>
<dbReference type="GO" id="GO:0001522">
    <property type="term" value="P:pseudouridine synthesis"/>
    <property type="evidence" value="ECO:0007669"/>
    <property type="project" value="InterPro"/>
</dbReference>
<feature type="compositionally biased region" description="Basic and acidic residues" evidence="9">
    <location>
        <begin position="796"/>
        <end position="805"/>
    </location>
</feature>
<keyword evidence="5 10" id="KW-0812">Transmembrane</keyword>
<dbReference type="PROSITE" id="PS50984">
    <property type="entry name" value="TRUD"/>
    <property type="match status" value="1"/>
</dbReference>
<evidence type="ECO:0000256" key="1">
    <source>
        <dbReference type="ARBA" id="ARBA00004141"/>
    </source>
</evidence>
<feature type="transmembrane region" description="Helical" evidence="10">
    <location>
        <begin position="391"/>
        <end position="411"/>
    </location>
</feature>
<evidence type="ECO:0000256" key="3">
    <source>
        <dbReference type="ARBA" id="ARBA00007953"/>
    </source>
</evidence>
<name>A0A813FJ40_POLGL</name>
<comment type="caution">
    <text evidence="12">The sequence shown here is derived from an EMBL/GenBank/DDBJ whole genome shotgun (WGS) entry which is preliminary data.</text>
</comment>
<feature type="transmembrane region" description="Helical" evidence="10">
    <location>
        <begin position="459"/>
        <end position="478"/>
    </location>
</feature>
<dbReference type="GO" id="GO:0006874">
    <property type="term" value="P:intracellular calcium ion homeostasis"/>
    <property type="evidence" value="ECO:0007669"/>
    <property type="project" value="TreeGrafter"/>
</dbReference>
<feature type="region of interest" description="Disordered" evidence="9">
    <location>
        <begin position="785"/>
        <end position="820"/>
    </location>
</feature>
<dbReference type="Pfam" id="PF01699">
    <property type="entry name" value="Na_Ca_ex"/>
    <property type="match status" value="2"/>
</dbReference>
<feature type="transmembrane region" description="Helical" evidence="10">
    <location>
        <begin position="145"/>
        <end position="165"/>
    </location>
</feature>
<evidence type="ECO:0000259" key="11">
    <source>
        <dbReference type="PROSITE" id="PS50984"/>
    </source>
</evidence>
<dbReference type="InterPro" id="IPR004837">
    <property type="entry name" value="NaCa_Exmemb"/>
</dbReference>
<keyword evidence="13" id="KW-1185">Reference proteome</keyword>
<organism evidence="12 13">
    <name type="scientific">Polarella glacialis</name>
    <name type="common">Dinoflagellate</name>
    <dbReference type="NCBI Taxonomy" id="89957"/>
    <lineage>
        <taxon>Eukaryota</taxon>
        <taxon>Sar</taxon>
        <taxon>Alveolata</taxon>
        <taxon>Dinophyceae</taxon>
        <taxon>Suessiales</taxon>
        <taxon>Suessiaceae</taxon>
        <taxon>Polarella</taxon>
    </lineage>
</organism>
<feature type="transmembrane region" description="Helical" evidence="10">
    <location>
        <begin position="6"/>
        <end position="31"/>
    </location>
</feature>
<keyword evidence="6 10" id="KW-1133">Transmembrane helix</keyword>
<dbReference type="OrthoDB" id="2127281at2759"/>
<dbReference type="InterPro" id="IPR042214">
    <property type="entry name" value="TruD_catalytic"/>
</dbReference>
<dbReference type="AlphaFoldDB" id="A0A813FJ40"/>
<evidence type="ECO:0000313" key="13">
    <source>
        <dbReference type="Proteomes" id="UP000654075"/>
    </source>
</evidence>
<dbReference type="Proteomes" id="UP000654075">
    <property type="component" value="Unassembled WGS sequence"/>
</dbReference>
<evidence type="ECO:0000313" key="12">
    <source>
        <dbReference type="EMBL" id="CAE8610388.1"/>
    </source>
</evidence>
<sequence length="820" mass="89476">MEPSLIVGGLWFVVIGFMFFCQHHVCDAYFVPAINVFVQKMQKSKNPWLRRWGDEAVAGATICALGCNGPEMFTNLISLYTGSDAGIGVVVGSEIFNLLIIVGLTISFAPVLPLQIERVPFARDCAFYGLSILLLWWALLDKTIVWYEAYILLAAAVVYVCAVYFTDDLVQCIPALRPDKSSAPAQQPASTKPKGKMHGIEVEVEEIVHSRMADSHAAGVKTHFAMDVTAHGIYAEALDAPEVETAGKKRFSSKDGRRSIGFELGPDSMLGPILKYKDLREVVIMEMGVINLEFYHTMQHVTLRLTVPDSQQRDELLKNIETYSLGRPWVHGYDATVVGAWKHLVHEFTCKSNSAFSKILAIPEFLVDVMLKSTMFAVDVKDITKEQRWPLCFMGSMFWLAVFSFCMLEIANQINYNIPALPISFLGITVCAIGTSFPNAVASVLMAQQNKPAAAIANALGSNVQNVFLAMALPWVIFQLQTGFAPINQNVAGLSEGVLWMVFTLFLVIAMVLVPPVCTLGKAYGPFLVSVYVLYLIITSGETFGWWPVLVKCGAHLERCILGALARGLAPAEALQQLPHQAVSLYAHAAQSLVWNAVLSQRIQQFGRQPVVGDLVFADKASGDSANAESADAFEAGEDAGGEDAESEDDGDSFRGLPSVRVLASPEEVAAAKFCDVVLPMPGSEVQYPENMKKAYEEIAEKLMGLRLADFENSTLVPLTGSYRAICVYPGDLTWRAVLPDELNSKSGPGGGGLIESDVGRLLRERPPIPDQNSGSEVLVEVPVEGGCSEDTPEVAQKEQEEPEKAAWPPSAITSTYRNT</sequence>
<evidence type="ECO:0000256" key="2">
    <source>
        <dbReference type="ARBA" id="ARBA00005364"/>
    </source>
</evidence>
<evidence type="ECO:0000256" key="9">
    <source>
        <dbReference type="SAM" id="MobiDB-lite"/>
    </source>
</evidence>
<protein>
    <recommendedName>
        <fullName evidence="11">TRUD domain-containing protein</fullName>
    </recommendedName>
</protein>
<proteinExistence type="inferred from homology"/>
<keyword evidence="4" id="KW-0050">Antiport</keyword>
<evidence type="ECO:0000256" key="5">
    <source>
        <dbReference type="ARBA" id="ARBA00022692"/>
    </source>
</evidence>
<feature type="transmembrane region" description="Helical" evidence="10">
    <location>
        <begin position="423"/>
        <end position="447"/>
    </location>
</feature>
<dbReference type="GO" id="GO:0009982">
    <property type="term" value="F:pseudouridine synthase activity"/>
    <property type="evidence" value="ECO:0007669"/>
    <property type="project" value="InterPro"/>
</dbReference>
<feature type="region of interest" description="Disordered" evidence="9">
    <location>
        <begin position="627"/>
        <end position="656"/>
    </location>
</feature>
<dbReference type="PANTHER" id="PTHR10846">
    <property type="entry name" value="SODIUM/POTASSIUM/CALCIUM EXCHANGER"/>
    <property type="match status" value="1"/>
</dbReference>
<dbReference type="Gene3D" id="1.20.1420.30">
    <property type="entry name" value="NCX, central ion-binding region"/>
    <property type="match status" value="2"/>
</dbReference>
<feature type="transmembrane region" description="Helical" evidence="10">
    <location>
        <begin position="498"/>
        <end position="520"/>
    </location>
</feature>
<reference evidence="12" key="1">
    <citation type="submission" date="2021-02" db="EMBL/GenBank/DDBJ databases">
        <authorList>
            <person name="Dougan E. K."/>
            <person name="Rhodes N."/>
            <person name="Thang M."/>
            <person name="Chan C."/>
        </authorList>
    </citation>
    <scope>NUCLEOTIDE SEQUENCE</scope>
</reference>
<keyword evidence="8" id="KW-0413">Isomerase</keyword>
<dbReference type="OMA" id="PIRSQEM"/>
<dbReference type="GO" id="GO:0003723">
    <property type="term" value="F:RNA binding"/>
    <property type="evidence" value="ECO:0007669"/>
    <property type="project" value="InterPro"/>
</dbReference>
<accession>A0A813FJ40</accession>
<gene>
    <name evidence="12" type="ORF">PGLA1383_LOCUS28214</name>
</gene>
<comment type="similarity">
    <text evidence="3">Belongs to the pseudouridine synthase TruD family.</text>
</comment>
<dbReference type="PANTHER" id="PTHR10846:SF8">
    <property type="entry name" value="INNER MEMBRANE PROTEIN YRBG"/>
    <property type="match status" value="1"/>
</dbReference>
<dbReference type="InterPro" id="IPR044880">
    <property type="entry name" value="NCX_ion-bd_dom_sf"/>
</dbReference>
<feature type="transmembrane region" description="Helical" evidence="10">
    <location>
        <begin position="85"/>
        <end position="109"/>
    </location>
</feature>
<feature type="domain" description="TRUD" evidence="11">
    <location>
        <begin position="534"/>
        <end position="729"/>
    </location>
</feature>
<dbReference type="InterPro" id="IPR004481">
    <property type="entry name" value="K/Na/Ca-exchanger"/>
</dbReference>
<dbReference type="EMBL" id="CAJNNV010024652">
    <property type="protein sequence ID" value="CAE8610388.1"/>
    <property type="molecule type" value="Genomic_DNA"/>
</dbReference>
<evidence type="ECO:0000256" key="8">
    <source>
        <dbReference type="ARBA" id="ARBA00023235"/>
    </source>
</evidence>
<comment type="similarity">
    <text evidence="2">Belongs to the Ca(2+):cation antiporter (CaCA) (TC 2.A.19) family. SLC24A subfamily.</text>
</comment>
<feature type="transmembrane region" description="Helical" evidence="10">
    <location>
        <begin position="527"/>
        <end position="547"/>
    </location>
</feature>
<comment type="subcellular location">
    <subcellularLocation>
        <location evidence="1">Membrane</location>
        <topology evidence="1">Multi-pass membrane protein</topology>
    </subcellularLocation>
</comment>
<evidence type="ECO:0000256" key="6">
    <source>
        <dbReference type="ARBA" id="ARBA00022989"/>
    </source>
</evidence>
<keyword evidence="4" id="KW-0813">Transport</keyword>
<dbReference type="Gene3D" id="3.30.2350.20">
    <property type="entry name" value="TruD, catalytic domain"/>
    <property type="match status" value="1"/>
</dbReference>
<evidence type="ECO:0000256" key="10">
    <source>
        <dbReference type="SAM" id="Phobius"/>
    </source>
</evidence>
<evidence type="ECO:0000256" key="4">
    <source>
        <dbReference type="ARBA" id="ARBA00022449"/>
    </source>
</evidence>
<evidence type="ECO:0000256" key="7">
    <source>
        <dbReference type="ARBA" id="ARBA00023136"/>
    </source>
</evidence>
<keyword evidence="7 10" id="KW-0472">Membrane</keyword>
<dbReference type="InterPro" id="IPR020103">
    <property type="entry name" value="PsdUridine_synth_cat_dom_sf"/>
</dbReference>
<dbReference type="GO" id="GO:0008273">
    <property type="term" value="F:calcium, potassium:sodium antiporter activity"/>
    <property type="evidence" value="ECO:0007669"/>
    <property type="project" value="TreeGrafter"/>
</dbReference>
<dbReference type="GO" id="GO:0005262">
    <property type="term" value="F:calcium channel activity"/>
    <property type="evidence" value="ECO:0007669"/>
    <property type="project" value="TreeGrafter"/>
</dbReference>
<dbReference type="SUPFAM" id="SSF55120">
    <property type="entry name" value="Pseudouridine synthase"/>
    <property type="match status" value="1"/>
</dbReference>